<dbReference type="RefSeq" id="WP_114289849.1">
    <property type="nucleotide sequence ID" value="NZ_CP081459.1"/>
</dbReference>
<keyword evidence="2" id="KW-1185">Reference proteome</keyword>
<reference evidence="1 2" key="1">
    <citation type="submission" date="2017-05" db="EMBL/GenBank/DDBJ databases">
        <title>Vagococcus spp. assemblies.</title>
        <authorList>
            <person name="Gulvik C.A."/>
        </authorList>
    </citation>
    <scope>NUCLEOTIDE SEQUENCE [LARGE SCALE GENOMIC DNA]</scope>
    <source>
        <strain evidence="1 2">NCFB 2497</strain>
    </source>
</reference>
<sequence length="187" mass="21678">MIEIDMKDTYLTSDFFSKKVTLILEDEENVTRESVMNFITSLENNKYYGMVGRENNMIPFLSILDNLLLGISKKQKNIFLNELSDLLDQFKLASLDLNEAAKSLSKNEQLVLQMIRALILKQTIIIFDSESTTDDSNEFLIHLMPILKRIVQKREAALIVSSRNKNLANSLYYDQCFLFNYLSKKND</sequence>
<organism evidence="1 2">
    <name type="scientific">Vagococcus fluvialis</name>
    <dbReference type="NCBI Taxonomy" id="2738"/>
    <lineage>
        <taxon>Bacteria</taxon>
        <taxon>Bacillati</taxon>
        <taxon>Bacillota</taxon>
        <taxon>Bacilli</taxon>
        <taxon>Lactobacillales</taxon>
        <taxon>Enterococcaceae</taxon>
        <taxon>Vagococcus</taxon>
    </lineage>
</organism>
<name>A0A369AUV5_9ENTE</name>
<accession>A0A369AUV5</accession>
<comment type="caution">
    <text evidence="1">The sequence shown here is derived from an EMBL/GenBank/DDBJ whole genome shotgun (WGS) entry which is preliminary data.</text>
</comment>
<dbReference type="GeneID" id="63146688"/>
<evidence type="ECO:0008006" key="3">
    <source>
        <dbReference type="Google" id="ProtNLM"/>
    </source>
</evidence>
<evidence type="ECO:0000313" key="2">
    <source>
        <dbReference type="Proteomes" id="UP000288197"/>
    </source>
</evidence>
<proteinExistence type="predicted"/>
<dbReference type="EMBL" id="NGJX01000007">
    <property type="protein sequence ID" value="RSU01477.1"/>
    <property type="molecule type" value="Genomic_DNA"/>
</dbReference>
<dbReference type="InterPro" id="IPR027417">
    <property type="entry name" value="P-loop_NTPase"/>
</dbReference>
<evidence type="ECO:0000313" key="1">
    <source>
        <dbReference type="EMBL" id="RSU01477.1"/>
    </source>
</evidence>
<dbReference type="Gene3D" id="3.40.50.300">
    <property type="entry name" value="P-loop containing nucleotide triphosphate hydrolases"/>
    <property type="match status" value="1"/>
</dbReference>
<dbReference type="SUPFAM" id="SSF52540">
    <property type="entry name" value="P-loop containing nucleoside triphosphate hydrolases"/>
    <property type="match status" value="1"/>
</dbReference>
<dbReference type="OrthoDB" id="2199820at2"/>
<dbReference type="AlphaFoldDB" id="A0A369AUV5"/>
<dbReference type="Proteomes" id="UP000288197">
    <property type="component" value="Unassembled WGS sequence"/>
</dbReference>
<gene>
    <name evidence="1" type="ORF">CBF32_08055</name>
</gene>
<protein>
    <recommendedName>
        <fullName evidence="3">ABC transporter family protein</fullName>
    </recommendedName>
</protein>